<keyword evidence="10 11" id="KW-0472">Membrane</keyword>
<reference evidence="13 14" key="1">
    <citation type="submission" date="2017-01" db="EMBL/GenBank/DDBJ databases">
        <title>First insights into the biology of 'candidatus Vampirococcus archaeovorus'.</title>
        <authorList>
            <person name="Kizina J."/>
            <person name="Jordan S."/>
            <person name="Stueber K."/>
            <person name="Reinhardt R."/>
            <person name="Harder J."/>
        </authorList>
    </citation>
    <scope>NUCLEOTIDE SEQUENCE [LARGE SCALE GENOMIC DNA]</scope>
    <source>
        <strain evidence="13 14">LiM</strain>
    </source>
</reference>
<protein>
    <recommendedName>
        <fullName evidence="11">Zinc metalloprotease</fullName>
        <ecNumber evidence="11">3.4.24.-</ecNumber>
    </recommendedName>
</protein>
<dbReference type="Pfam" id="PF02163">
    <property type="entry name" value="Peptidase_M50"/>
    <property type="match status" value="1"/>
</dbReference>
<evidence type="ECO:0000256" key="5">
    <source>
        <dbReference type="ARBA" id="ARBA00022692"/>
    </source>
</evidence>
<dbReference type="SMART" id="SM00228">
    <property type="entry name" value="PDZ"/>
    <property type="match status" value="1"/>
</dbReference>
<accession>A0A410P2R8</accession>
<dbReference type="SUPFAM" id="SSF50156">
    <property type="entry name" value="PDZ domain-like"/>
    <property type="match status" value="1"/>
</dbReference>
<dbReference type="InterPro" id="IPR004387">
    <property type="entry name" value="Pept_M50_Zn"/>
</dbReference>
<dbReference type="GO" id="GO:0004222">
    <property type="term" value="F:metalloendopeptidase activity"/>
    <property type="evidence" value="ECO:0007669"/>
    <property type="project" value="InterPro"/>
</dbReference>
<feature type="transmembrane region" description="Helical" evidence="11">
    <location>
        <begin position="321"/>
        <end position="343"/>
    </location>
</feature>
<name>A0A410P2R8_VELA1</name>
<evidence type="ECO:0000256" key="1">
    <source>
        <dbReference type="ARBA" id="ARBA00001947"/>
    </source>
</evidence>
<comment type="cofactor">
    <cofactor evidence="1 11">
        <name>Zn(2+)</name>
        <dbReference type="ChEBI" id="CHEBI:29105"/>
    </cofactor>
</comment>
<dbReference type="GO" id="GO:0006508">
    <property type="term" value="P:proteolysis"/>
    <property type="evidence" value="ECO:0007669"/>
    <property type="project" value="UniProtKB-KW"/>
</dbReference>
<evidence type="ECO:0000256" key="9">
    <source>
        <dbReference type="ARBA" id="ARBA00023049"/>
    </source>
</evidence>
<dbReference type="Proteomes" id="UP000287243">
    <property type="component" value="Chromosome"/>
</dbReference>
<evidence type="ECO:0000259" key="12">
    <source>
        <dbReference type="PROSITE" id="PS50106"/>
    </source>
</evidence>
<evidence type="ECO:0000256" key="10">
    <source>
        <dbReference type="ARBA" id="ARBA00023136"/>
    </source>
</evidence>
<feature type="transmembrane region" description="Helical" evidence="11">
    <location>
        <begin position="238"/>
        <end position="262"/>
    </location>
</feature>
<dbReference type="InterPro" id="IPR001478">
    <property type="entry name" value="PDZ"/>
</dbReference>
<comment type="subcellular location">
    <subcellularLocation>
        <location evidence="2">Membrane</location>
        <topology evidence="2">Multi-pass membrane protein</topology>
    </subcellularLocation>
</comment>
<keyword evidence="9 11" id="KW-0482">Metalloprotease</keyword>
<dbReference type="NCBIfam" id="TIGR00054">
    <property type="entry name" value="RIP metalloprotease RseP"/>
    <property type="match status" value="1"/>
</dbReference>
<dbReference type="PANTHER" id="PTHR42837:SF2">
    <property type="entry name" value="MEMBRANE METALLOPROTEASE ARASP2, CHLOROPLASTIC-RELATED"/>
    <property type="match status" value="1"/>
</dbReference>
<dbReference type="CDD" id="cd23081">
    <property type="entry name" value="cpPDZ_EcRseP-like"/>
    <property type="match status" value="1"/>
</dbReference>
<keyword evidence="8 11" id="KW-1133">Transmembrane helix</keyword>
<dbReference type="RefSeq" id="WP_128699069.1">
    <property type="nucleotide sequence ID" value="NZ_CP019384.1"/>
</dbReference>
<dbReference type="Gene3D" id="2.30.42.10">
    <property type="match status" value="1"/>
</dbReference>
<evidence type="ECO:0000256" key="8">
    <source>
        <dbReference type="ARBA" id="ARBA00022989"/>
    </source>
</evidence>
<dbReference type="GO" id="GO:0016020">
    <property type="term" value="C:membrane"/>
    <property type="evidence" value="ECO:0007669"/>
    <property type="project" value="UniProtKB-SubCell"/>
</dbReference>
<evidence type="ECO:0000256" key="3">
    <source>
        <dbReference type="ARBA" id="ARBA00007931"/>
    </source>
</evidence>
<evidence type="ECO:0000313" key="13">
    <source>
        <dbReference type="EMBL" id="QAT16433.1"/>
    </source>
</evidence>
<dbReference type="InterPro" id="IPR036034">
    <property type="entry name" value="PDZ_sf"/>
</dbReference>
<gene>
    <name evidence="13" type="ORF">BU251_01150</name>
</gene>
<keyword evidence="5 11" id="KW-0812">Transmembrane</keyword>
<organism evidence="13 14">
    <name type="scientific">Velamenicoccus archaeovorus</name>
    <dbReference type="NCBI Taxonomy" id="1930593"/>
    <lineage>
        <taxon>Bacteria</taxon>
        <taxon>Pseudomonadati</taxon>
        <taxon>Candidatus Omnitrophota</taxon>
        <taxon>Candidatus Velamenicoccus</taxon>
    </lineage>
</organism>
<keyword evidence="11" id="KW-0479">Metal-binding</keyword>
<feature type="domain" description="PDZ" evidence="12">
    <location>
        <begin position="121"/>
        <end position="175"/>
    </location>
</feature>
<dbReference type="CDD" id="cd06163">
    <property type="entry name" value="S2P-M50_PDZ_RseP-like"/>
    <property type="match status" value="1"/>
</dbReference>
<dbReference type="KEGG" id="vai:BU251_01150"/>
<dbReference type="GO" id="GO:0046872">
    <property type="term" value="F:metal ion binding"/>
    <property type="evidence" value="ECO:0007669"/>
    <property type="project" value="UniProtKB-KW"/>
</dbReference>
<keyword evidence="14" id="KW-1185">Reference proteome</keyword>
<dbReference type="OrthoDB" id="9782003at2"/>
<feature type="transmembrane region" description="Helical" evidence="11">
    <location>
        <begin position="90"/>
        <end position="114"/>
    </location>
</feature>
<dbReference type="PANTHER" id="PTHR42837">
    <property type="entry name" value="REGULATOR OF SIGMA-E PROTEASE RSEP"/>
    <property type="match status" value="1"/>
</dbReference>
<keyword evidence="4 13" id="KW-0645">Protease</keyword>
<dbReference type="EC" id="3.4.24.-" evidence="11"/>
<dbReference type="EMBL" id="CP019384">
    <property type="protein sequence ID" value="QAT16433.1"/>
    <property type="molecule type" value="Genomic_DNA"/>
</dbReference>
<dbReference type="AlphaFoldDB" id="A0A410P2R8"/>
<evidence type="ECO:0000256" key="7">
    <source>
        <dbReference type="ARBA" id="ARBA00022833"/>
    </source>
</evidence>
<sequence>MIIFILILSVLILIHELGHFLVAKWQGIRVEKFSLGFGPKLLSKKFGTTEYMLCLIPFGGFIKMAGDNKEEYKGASDEFLSRSPGRRAQVIFAGPFFNYLLAFFCLWMVFYLGYPKFSSTIGELMPGMPAANVGLKAGDTVTAVDGEPVRFWEDMTRRIHAKKGQEVRLKVKRDGGEFDVLLTPQAKEVETIWGKKVEVGLIGIKPSDEIVKVKYGLWKALIKGTQTLWDMTVMTIRALFYIIIGTMSFKDSVTGPLGIFFITTNAAKIGFSSILHVIGILSMSLAIFNLLPLPILDGGHIFFAGLERLRGRPLASRTEEIVSNVGMSFLIILAIFIFCNDLIRYGYWDKFVAMFQK</sequence>
<feature type="transmembrane region" description="Helical" evidence="11">
    <location>
        <begin position="274"/>
        <end position="296"/>
    </location>
</feature>
<evidence type="ECO:0000256" key="6">
    <source>
        <dbReference type="ARBA" id="ARBA00022801"/>
    </source>
</evidence>
<proteinExistence type="inferred from homology"/>
<comment type="similarity">
    <text evidence="3 11">Belongs to the peptidase M50B family.</text>
</comment>
<dbReference type="InterPro" id="IPR008915">
    <property type="entry name" value="Peptidase_M50"/>
</dbReference>
<dbReference type="PROSITE" id="PS50106">
    <property type="entry name" value="PDZ"/>
    <property type="match status" value="1"/>
</dbReference>
<evidence type="ECO:0000256" key="2">
    <source>
        <dbReference type="ARBA" id="ARBA00004141"/>
    </source>
</evidence>
<evidence type="ECO:0000313" key="14">
    <source>
        <dbReference type="Proteomes" id="UP000287243"/>
    </source>
</evidence>
<dbReference type="Pfam" id="PF17820">
    <property type="entry name" value="PDZ_6"/>
    <property type="match status" value="1"/>
</dbReference>
<evidence type="ECO:0000256" key="11">
    <source>
        <dbReference type="RuleBase" id="RU362031"/>
    </source>
</evidence>
<dbReference type="InterPro" id="IPR041489">
    <property type="entry name" value="PDZ_6"/>
</dbReference>
<keyword evidence="7 11" id="KW-0862">Zinc</keyword>
<evidence type="ECO:0000256" key="4">
    <source>
        <dbReference type="ARBA" id="ARBA00022670"/>
    </source>
</evidence>
<keyword evidence="6 11" id="KW-0378">Hydrolase</keyword>